<dbReference type="Gene3D" id="1.20.120.1220">
    <property type="match status" value="1"/>
</dbReference>
<dbReference type="GO" id="GO:0005886">
    <property type="term" value="C:plasma membrane"/>
    <property type="evidence" value="ECO:0007669"/>
    <property type="project" value="UniProtKB-SubCell"/>
</dbReference>
<comment type="subcellular location">
    <subcellularLocation>
        <location evidence="1">Cell membrane</location>
        <topology evidence="1">Multi-pass membrane protein</topology>
    </subcellularLocation>
</comment>
<dbReference type="GO" id="GO:0006465">
    <property type="term" value="P:signal peptide processing"/>
    <property type="evidence" value="ECO:0007669"/>
    <property type="project" value="TreeGrafter"/>
</dbReference>
<feature type="transmembrane region" description="Helical" evidence="7">
    <location>
        <begin position="123"/>
        <end position="145"/>
    </location>
</feature>
<feature type="transmembrane region" description="Helical" evidence="7">
    <location>
        <begin position="151"/>
        <end position="169"/>
    </location>
</feature>
<keyword evidence="5 7" id="KW-1133">Transmembrane helix</keyword>
<evidence type="ECO:0000256" key="4">
    <source>
        <dbReference type="ARBA" id="ARBA00022692"/>
    </source>
</evidence>
<evidence type="ECO:0000256" key="3">
    <source>
        <dbReference type="ARBA" id="ARBA00022475"/>
    </source>
</evidence>
<evidence type="ECO:0000256" key="1">
    <source>
        <dbReference type="ARBA" id="ARBA00004651"/>
    </source>
</evidence>
<dbReference type="InterPro" id="IPR000045">
    <property type="entry name" value="Prepilin_IV_endopep_pep"/>
</dbReference>
<dbReference type="OrthoDB" id="9789291at2"/>
<evidence type="ECO:0000259" key="9">
    <source>
        <dbReference type="Pfam" id="PF06750"/>
    </source>
</evidence>
<keyword evidence="6 7" id="KW-0472">Membrane</keyword>
<gene>
    <name evidence="10" type="ORF">BS101_06915</name>
</gene>
<keyword evidence="3" id="KW-1003">Cell membrane</keyword>
<proteinExistence type="inferred from homology"/>
<dbReference type="Pfam" id="PF06750">
    <property type="entry name" value="A24_N_bact"/>
    <property type="match status" value="1"/>
</dbReference>
<dbReference type="RefSeq" id="WP_073538158.1">
    <property type="nucleotide sequence ID" value="NZ_CP018335.1"/>
</dbReference>
<dbReference type="EMBL" id="CP018335">
    <property type="protein sequence ID" value="APM38488.1"/>
    <property type="molecule type" value="Genomic_DNA"/>
</dbReference>
<feature type="transmembrane region" description="Helical" evidence="7">
    <location>
        <begin position="100"/>
        <end position="116"/>
    </location>
</feature>
<feature type="transmembrane region" description="Helical" evidence="7">
    <location>
        <begin position="6"/>
        <end position="25"/>
    </location>
</feature>
<sequence>MDIYYGILVFIFGTIIGSFLNVCIYRIPKGESILYPPSHCTNCNKKIKAYDMIPVVSYMILRGSCRYCGKKIHLRYPILEFITGLLYALTYINFGVGIEFIKYIVFISIMIVIGMIDFDTTDVYFKTTGTGIIAGIMFLALYFYMGLPIKTYVYGGVSAGIFLALIILITKGGMGWGDVEIALICGLFLGFKYTVLMVFLAFIIGAVIGLVLILLGKKSRKDYIPFGPFIVIASFITVFLGQSIINWYLF</sequence>
<dbReference type="InterPro" id="IPR010627">
    <property type="entry name" value="Prepilin_pept_A24_N"/>
</dbReference>
<evidence type="ECO:0000313" key="10">
    <source>
        <dbReference type="EMBL" id="APM38488.1"/>
    </source>
</evidence>
<dbReference type="PANTHER" id="PTHR30487">
    <property type="entry name" value="TYPE 4 PREPILIN-LIKE PROTEINS LEADER PEPTIDE-PROCESSING ENZYME"/>
    <property type="match status" value="1"/>
</dbReference>
<dbReference type="GO" id="GO:0004190">
    <property type="term" value="F:aspartic-type endopeptidase activity"/>
    <property type="evidence" value="ECO:0007669"/>
    <property type="project" value="InterPro"/>
</dbReference>
<organism evidence="10 11">
    <name type="scientific">Clostridium kluyveri</name>
    <dbReference type="NCBI Taxonomy" id="1534"/>
    <lineage>
        <taxon>Bacteria</taxon>
        <taxon>Bacillati</taxon>
        <taxon>Bacillota</taxon>
        <taxon>Clostridia</taxon>
        <taxon>Eubacteriales</taxon>
        <taxon>Clostridiaceae</taxon>
        <taxon>Clostridium</taxon>
    </lineage>
</organism>
<dbReference type="Pfam" id="PF01478">
    <property type="entry name" value="Peptidase_A24"/>
    <property type="match status" value="1"/>
</dbReference>
<feature type="domain" description="Prepilin peptidase A24 N-terminal" evidence="9">
    <location>
        <begin position="11"/>
        <end position="94"/>
    </location>
</feature>
<evidence type="ECO:0000313" key="11">
    <source>
        <dbReference type="Proteomes" id="UP000184604"/>
    </source>
</evidence>
<evidence type="ECO:0000256" key="7">
    <source>
        <dbReference type="SAM" id="Phobius"/>
    </source>
</evidence>
<comment type="similarity">
    <text evidence="2">Belongs to the peptidase A24 family.</text>
</comment>
<evidence type="ECO:0000256" key="2">
    <source>
        <dbReference type="ARBA" id="ARBA00005801"/>
    </source>
</evidence>
<feature type="domain" description="Prepilin type IV endopeptidase peptidase" evidence="8">
    <location>
        <begin position="104"/>
        <end position="210"/>
    </location>
</feature>
<reference evidence="10 11" key="1">
    <citation type="submission" date="2016-12" db="EMBL/GenBank/DDBJ databases">
        <title>Complete genome sequence of Clostridium kluyveri JZZ isolated from the pit mud of a Chinese flavor liquor-making factory.</title>
        <authorList>
            <person name="Wang Y."/>
        </authorList>
    </citation>
    <scope>NUCLEOTIDE SEQUENCE [LARGE SCALE GENOMIC DNA]</scope>
    <source>
        <strain evidence="10 11">JZZ</strain>
    </source>
</reference>
<accession>A0A1L5F651</accession>
<protein>
    <submittedName>
        <fullName evidence="10">Prepilin peptidase</fullName>
    </submittedName>
</protein>
<evidence type="ECO:0000259" key="8">
    <source>
        <dbReference type="Pfam" id="PF01478"/>
    </source>
</evidence>
<dbReference type="InterPro" id="IPR050882">
    <property type="entry name" value="Prepilin_peptidase/N-MTase"/>
</dbReference>
<keyword evidence="4 7" id="KW-0812">Transmembrane</keyword>
<dbReference type="PANTHER" id="PTHR30487:SF0">
    <property type="entry name" value="PREPILIN LEADER PEPTIDASE_N-METHYLTRANSFERASE-RELATED"/>
    <property type="match status" value="1"/>
</dbReference>
<dbReference type="Proteomes" id="UP000184604">
    <property type="component" value="Chromosome"/>
</dbReference>
<name>A0A1L5F651_CLOKL</name>
<feature type="transmembrane region" description="Helical" evidence="7">
    <location>
        <begin position="181"/>
        <end position="214"/>
    </location>
</feature>
<dbReference type="AlphaFoldDB" id="A0A1L5F651"/>
<evidence type="ECO:0000256" key="5">
    <source>
        <dbReference type="ARBA" id="ARBA00022989"/>
    </source>
</evidence>
<evidence type="ECO:0000256" key="6">
    <source>
        <dbReference type="ARBA" id="ARBA00023136"/>
    </source>
</evidence>
<feature type="transmembrane region" description="Helical" evidence="7">
    <location>
        <begin position="226"/>
        <end position="249"/>
    </location>
</feature>